<dbReference type="Gene3D" id="2.40.50.140">
    <property type="entry name" value="Nucleic acid-binding proteins"/>
    <property type="match status" value="2"/>
</dbReference>
<reference evidence="2 3" key="1">
    <citation type="submission" date="2024-04" db="EMBL/GenBank/DDBJ databases">
        <title>The reference genome of an endangered Asteraceae, Deinandra increscens subsp. villosa, native to the Central Coast of California.</title>
        <authorList>
            <person name="Guilliams M."/>
            <person name="Hasenstab-Lehman K."/>
            <person name="Meyer R."/>
            <person name="Mcevoy S."/>
        </authorList>
    </citation>
    <scope>NUCLEOTIDE SEQUENCE [LARGE SCALE GENOMIC DNA]</scope>
    <source>
        <tissue evidence="2">Leaf</tissue>
    </source>
</reference>
<proteinExistence type="predicted"/>
<comment type="caution">
    <text evidence="2">The sequence shown here is derived from an EMBL/GenBank/DDBJ whole genome shotgun (WGS) entry which is preliminary data.</text>
</comment>
<dbReference type="PANTHER" id="PTHR47165">
    <property type="entry name" value="OS03G0429900 PROTEIN"/>
    <property type="match status" value="1"/>
</dbReference>
<evidence type="ECO:0000313" key="2">
    <source>
        <dbReference type="EMBL" id="KAK9062470.1"/>
    </source>
</evidence>
<gene>
    <name evidence="2" type="ORF">SSX86_019656</name>
</gene>
<accession>A0AAP0CT20</accession>
<organism evidence="2 3">
    <name type="scientific">Deinandra increscens subsp. villosa</name>
    <dbReference type="NCBI Taxonomy" id="3103831"/>
    <lineage>
        <taxon>Eukaryota</taxon>
        <taxon>Viridiplantae</taxon>
        <taxon>Streptophyta</taxon>
        <taxon>Embryophyta</taxon>
        <taxon>Tracheophyta</taxon>
        <taxon>Spermatophyta</taxon>
        <taxon>Magnoliopsida</taxon>
        <taxon>eudicotyledons</taxon>
        <taxon>Gunneridae</taxon>
        <taxon>Pentapetalae</taxon>
        <taxon>asterids</taxon>
        <taxon>campanulids</taxon>
        <taxon>Asterales</taxon>
        <taxon>Asteraceae</taxon>
        <taxon>Asteroideae</taxon>
        <taxon>Heliantheae alliance</taxon>
        <taxon>Madieae</taxon>
        <taxon>Madiinae</taxon>
        <taxon>Deinandra</taxon>
    </lineage>
</organism>
<dbReference type="AlphaFoldDB" id="A0AAP0CT20"/>
<keyword evidence="3" id="KW-1185">Reference proteome</keyword>
<dbReference type="PANTHER" id="PTHR47165:SF4">
    <property type="entry name" value="OS03G0429900 PROTEIN"/>
    <property type="match status" value="1"/>
</dbReference>
<feature type="region of interest" description="Disordered" evidence="1">
    <location>
        <begin position="416"/>
        <end position="460"/>
    </location>
</feature>
<protein>
    <recommendedName>
        <fullName evidence="4">ATP-dependent DNA helicase</fullName>
    </recommendedName>
</protein>
<evidence type="ECO:0000313" key="3">
    <source>
        <dbReference type="Proteomes" id="UP001408789"/>
    </source>
</evidence>
<dbReference type="Proteomes" id="UP001408789">
    <property type="component" value="Unassembled WGS sequence"/>
</dbReference>
<dbReference type="SUPFAM" id="SSF50249">
    <property type="entry name" value="Nucleic acid-binding proteins"/>
    <property type="match status" value="1"/>
</dbReference>
<dbReference type="InterPro" id="IPR012340">
    <property type="entry name" value="NA-bd_OB-fold"/>
</dbReference>
<evidence type="ECO:0000256" key="1">
    <source>
        <dbReference type="SAM" id="MobiDB-lite"/>
    </source>
</evidence>
<dbReference type="EMBL" id="JBCNJP010000019">
    <property type="protein sequence ID" value="KAK9062470.1"/>
    <property type="molecule type" value="Genomic_DNA"/>
</dbReference>
<sequence length="460" mass="51752">MRLEQPNLDSFTRERVSSFSSWLLDIGNGCIGTIDKSDPSNCKQVSIPEEFLIPNSQGALAALIEFIYDSESLQNPNPKELSTKAIVCPRNDTVDEGTAIEAKVQPRKKKFDSQVRLYNCYNIDGYAVDPNIRYRQVVPQTSTIVIGDRTVFKAINEIPIPRYHFNFVAYKDLSTMQKQSLLLTDYLCRVEATSPMMKRKDYNLMKISAIDLSGHVIEITLWEDIGYTYVTSVSAGMVIAITSLIVTTYEENLQLESTSATTIDIEPPLEAWKEQMQTLKKIPRARTLVYGPQTEEDIRNNMTTLQNVVSMNSESTHVSSRYCVNATLDDGNASLAVVFFDDAMTHAIGIDCETMVVKHGYDNEKAIPEPILSLVGQQKIYSFLMRKNADASIQQTIDIEPTAGTQHFENVVHQIIPTDPKTPAAKPSRKRARDNEGTEDSSDEESSRQKKTKKLTFNEF</sequence>
<evidence type="ECO:0008006" key="4">
    <source>
        <dbReference type="Google" id="ProtNLM"/>
    </source>
</evidence>
<name>A0AAP0CT20_9ASTR</name>